<accession>A0A0D8XUJ8</accession>
<comment type="cofactor">
    <cofactor evidence="2">
        <name>Mg(2+)</name>
        <dbReference type="ChEBI" id="CHEBI:18420"/>
    </cofactor>
</comment>
<keyword evidence="4 8" id="KW-0378">Hydrolase</keyword>
<reference evidence="8 9" key="1">
    <citation type="submission" date="2013-11" db="EMBL/GenBank/DDBJ databases">
        <title>Draft genome of the bovine lungworm Dictyocaulus viviparus.</title>
        <authorList>
            <person name="Mitreva M."/>
        </authorList>
    </citation>
    <scope>NUCLEOTIDE SEQUENCE [LARGE SCALE GENOMIC DNA]</scope>
    <source>
        <strain evidence="8 9">HannoverDv2000</strain>
    </source>
</reference>
<evidence type="ECO:0000256" key="4">
    <source>
        <dbReference type="ARBA" id="ARBA00022801"/>
    </source>
</evidence>
<organism evidence="8 9">
    <name type="scientific">Dictyocaulus viviparus</name>
    <name type="common">Bovine lungworm</name>
    <dbReference type="NCBI Taxonomy" id="29172"/>
    <lineage>
        <taxon>Eukaryota</taxon>
        <taxon>Metazoa</taxon>
        <taxon>Ecdysozoa</taxon>
        <taxon>Nematoda</taxon>
        <taxon>Chromadorea</taxon>
        <taxon>Rhabditida</taxon>
        <taxon>Rhabditina</taxon>
        <taxon>Rhabditomorpha</taxon>
        <taxon>Strongyloidea</taxon>
        <taxon>Metastrongylidae</taxon>
        <taxon>Dictyocaulus</taxon>
    </lineage>
</organism>
<dbReference type="InterPro" id="IPR045121">
    <property type="entry name" value="CoAse"/>
</dbReference>
<dbReference type="GO" id="GO:0015938">
    <property type="term" value="P:coenzyme A catabolic process"/>
    <property type="evidence" value="ECO:0007669"/>
    <property type="project" value="TreeGrafter"/>
</dbReference>
<dbReference type="GO" id="GO:0010945">
    <property type="term" value="F:coenzyme A diphosphatase activity"/>
    <property type="evidence" value="ECO:0007669"/>
    <property type="project" value="InterPro"/>
</dbReference>
<evidence type="ECO:0000313" key="9">
    <source>
        <dbReference type="Proteomes" id="UP000053766"/>
    </source>
</evidence>
<feature type="domain" description="Nudix hydrolase" evidence="7">
    <location>
        <begin position="30"/>
        <end position="92"/>
    </location>
</feature>
<dbReference type="Pfam" id="PF00293">
    <property type="entry name" value="NUDIX"/>
    <property type="match status" value="1"/>
</dbReference>
<name>A0A0D8XUJ8_DICVI</name>
<dbReference type="AlphaFoldDB" id="A0A0D8XUJ8"/>
<dbReference type="InterPro" id="IPR000086">
    <property type="entry name" value="NUDIX_hydrolase_dom"/>
</dbReference>
<gene>
    <name evidence="8" type="ORF">DICVIV_06394</name>
</gene>
<protein>
    <submittedName>
        <fullName evidence="8">Hydrolase, NUDIX family</fullName>
    </submittedName>
</protein>
<evidence type="ECO:0000313" key="8">
    <source>
        <dbReference type="EMBL" id="KJH47507.1"/>
    </source>
</evidence>
<evidence type="ECO:0000259" key="7">
    <source>
        <dbReference type="Pfam" id="PF00293"/>
    </source>
</evidence>
<dbReference type="Gene3D" id="3.90.79.10">
    <property type="entry name" value="Nucleoside Triphosphate Pyrophosphohydrolase"/>
    <property type="match status" value="1"/>
</dbReference>
<keyword evidence="5" id="KW-0460">Magnesium</keyword>
<dbReference type="OrthoDB" id="206213at2759"/>
<dbReference type="PANTHER" id="PTHR12992:SF24">
    <property type="entry name" value="PEROXISOMAL COENZYME A DIPHOSPHATASE NUDT7"/>
    <property type="match status" value="1"/>
</dbReference>
<evidence type="ECO:0000256" key="1">
    <source>
        <dbReference type="ARBA" id="ARBA00001936"/>
    </source>
</evidence>
<dbReference type="SUPFAM" id="SSF55811">
    <property type="entry name" value="Nudix"/>
    <property type="match status" value="1"/>
</dbReference>
<proteinExistence type="predicted"/>
<keyword evidence="6" id="KW-0464">Manganese</keyword>
<dbReference type="InterPro" id="IPR015797">
    <property type="entry name" value="NUDIX_hydrolase-like_dom_sf"/>
</dbReference>
<comment type="cofactor">
    <cofactor evidence="1">
        <name>Mn(2+)</name>
        <dbReference type="ChEBI" id="CHEBI:29035"/>
    </cofactor>
</comment>
<keyword evidence="9" id="KW-1185">Reference proteome</keyword>
<dbReference type="STRING" id="29172.A0A0D8XUJ8"/>
<keyword evidence="3" id="KW-0479">Metal-binding</keyword>
<dbReference type="GO" id="GO:0046872">
    <property type="term" value="F:metal ion binding"/>
    <property type="evidence" value="ECO:0007669"/>
    <property type="project" value="UniProtKB-KW"/>
</dbReference>
<sequence>MNEEEECDRLRSCMRLSTEPTIPDGTQDAGVLILLDKAANGYSVFLCVRSKELRRHPGEVCFPGGMRDNDEDMQQTAIREAEESTMSQCVPMGPVTKRGGAHWKAIRTQANNPRRVHRKCMDSLAASLIRKAFTDHFENFGTRNKFEN</sequence>
<dbReference type="Proteomes" id="UP000053766">
    <property type="component" value="Unassembled WGS sequence"/>
</dbReference>
<evidence type="ECO:0000256" key="5">
    <source>
        <dbReference type="ARBA" id="ARBA00022842"/>
    </source>
</evidence>
<dbReference type="PANTHER" id="PTHR12992">
    <property type="entry name" value="NUDIX HYDROLASE"/>
    <property type="match status" value="1"/>
</dbReference>
<evidence type="ECO:0000256" key="6">
    <source>
        <dbReference type="ARBA" id="ARBA00023211"/>
    </source>
</evidence>
<evidence type="ECO:0000256" key="2">
    <source>
        <dbReference type="ARBA" id="ARBA00001946"/>
    </source>
</evidence>
<reference evidence="9" key="2">
    <citation type="journal article" date="2016" name="Sci. Rep.">
        <title>Dictyocaulus viviparus genome, variome and transcriptome elucidate lungworm biology and support future intervention.</title>
        <authorList>
            <person name="McNulty S.N."/>
            <person name="Strube C."/>
            <person name="Rosa B.A."/>
            <person name="Martin J.C."/>
            <person name="Tyagi R."/>
            <person name="Choi Y.J."/>
            <person name="Wang Q."/>
            <person name="Hallsworth Pepin K."/>
            <person name="Zhang X."/>
            <person name="Ozersky P."/>
            <person name="Wilson R.K."/>
            <person name="Sternberg P.W."/>
            <person name="Gasser R.B."/>
            <person name="Mitreva M."/>
        </authorList>
    </citation>
    <scope>NUCLEOTIDE SEQUENCE [LARGE SCALE GENOMIC DNA]</scope>
    <source>
        <strain evidence="9">HannoverDv2000</strain>
    </source>
</reference>
<evidence type="ECO:0000256" key="3">
    <source>
        <dbReference type="ARBA" id="ARBA00022723"/>
    </source>
</evidence>
<dbReference type="EMBL" id="KN716304">
    <property type="protein sequence ID" value="KJH47507.1"/>
    <property type="molecule type" value="Genomic_DNA"/>
</dbReference>